<accession>A0A195D0C5</accession>
<evidence type="ECO:0000313" key="2">
    <source>
        <dbReference type="EMBL" id="KYN06322.1"/>
    </source>
</evidence>
<reference evidence="2 3" key="1">
    <citation type="submission" date="2016-03" db="EMBL/GenBank/DDBJ databases">
        <title>Cyphomyrmex costatus WGS genome.</title>
        <authorList>
            <person name="Nygaard S."/>
            <person name="Hu H."/>
            <person name="Boomsma J."/>
            <person name="Zhang G."/>
        </authorList>
    </citation>
    <scope>NUCLEOTIDE SEQUENCE [LARGE SCALE GENOMIC DNA]</scope>
    <source>
        <strain evidence="2">MS0001</strain>
        <tissue evidence="2">Whole body</tissue>
    </source>
</reference>
<keyword evidence="3" id="KW-1185">Reference proteome</keyword>
<dbReference type="Proteomes" id="UP000078542">
    <property type="component" value="Unassembled WGS sequence"/>
</dbReference>
<name>A0A195D0C5_9HYME</name>
<protein>
    <submittedName>
        <fullName evidence="2">Uncharacterized protein</fullName>
    </submittedName>
</protein>
<gene>
    <name evidence="2" type="ORF">ALC62_02659</name>
</gene>
<organism evidence="2 3">
    <name type="scientific">Cyphomyrmex costatus</name>
    <dbReference type="NCBI Taxonomy" id="456900"/>
    <lineage>
        <taxon>Eukaryota</taxon>
        <taxon>Metazoa</taxon>
        <taxon>Ecdysozoa</taxon>
        <taxon>Arthropoda</taxon>
        <taxon>Hexapoda</taxon>
        <taxon>Insecta</taxon>
        <taxon>Pterygota</taxon>
        <taxon>Neoptera</taxon>
        <taxon>Endopterygota</taxon>
        <taxon>Hymenoptera</taxon>
        <taxon>Apocrita</taxon>
        <taxon>Aculeata</taxon>
        <taxon>Formicoidea</taxon>
        <taxon>Formicidae</taxon>
        <taxon>Myrmicinae</taxon>
        <taxon>Cyphomyrmex</taxon>
    </lineage>
</organism>
<feature type="compositionally biased region" description="Polar residues" evidence="1">
    <location>
        <begin position="70"/>
        <end position="81"/>
    </location>
</feature>
<feature type="region of interest" description="Disordered" evidence="1">
    <location>
        <begin position="60"/>
        <end position="81"/>
    </location>
</feature>
<sequence>MRRKTLFQYDGFLFRRSTTGQVTLILIPADLWVAQEVRSGITKVGVPTIRNARALRSSVVSKRAPEKGVQESSRSDSQVTAHQDLIDVETWGSIRGRK</sequence>
<evidence type="ECO:0000313" key="3">
    <source>
        <dbReference type="Proteomes" id="UP000078542"/>
    </source>
</evidence>
<proteinExistence type="predicted"/>
<dbReference type="EMBL" id="KQ977012">
    <property type="protein sequence ID" value="KYN06322.1"/>
    <property type="molecule type" value="Genomic_DNA"/>
</dbReference>
<dbReference type="AlphaFoldDB" id="A0A195D0C5"/>
<evidence type="ECO:0000256" key="1">
    <source>
        <dbReference type="SAM" id="MobiDB-lite"/>
    </source>
</evidence>